<gene>
    <name evidence="11" type="primary">LOC107427724</name>
</gene>
<dbReference type="InterPro" id="IPR027417">
    <property type="entry name" value="P-loop_NTPase"/>
</dbReference>
<proteinExistence type="predicted"/>
<evidence type="ECO:0000256" key="3">
    <source>
        <dbReference type="ARBA" id="ARBA00022741"/>
    </source>
</evidence>
<feature type="domain" description="NB-ARC" evidence="7">
    <location>
        <begin position="200"/>
        <end position="369"/>
    </location>
</feature>
<dbReference type="InterPro" id="IPR032675">
    <property type="entry name" value="LRR_dom_sf"/>
</dbReference>
<dbReference type="Gene3D" id="1.10.8.430">
    <property type="entry name" value="Helical domain of apoptotic protease-activating factors"/>
    <property type="match status" value="1"/>
</dbReference>
<dbReference type="InterPro" id="IPR058922">
    <property type="entry name" value="WHD_DRP"/>
</dbReference>
<feature type="domain" description="R13L1/DRL21-like LRR repeat region" evidence="10">
    <location>
        <begin position="703"/>
        <end position="826"/>
    </location>
</feature>
<dbReference type="InterPro" id="IPR056789">
    <property type="entry name" value="LRR_R13L1-DRL21"/>
</dbReference>
<dbReference type="Gene3D" id="3.80.10.10">
    <property type="entry name" value="Ribonuclease Inhibitor"/>
    <property type="match status" value="3"/>
</dbReference>
<evidence type="ECO:0000256" key="5">
    <source>
        <dbReference type="ARBA" id="ARBA00022840"/>
    </source>
</evidence>
<evidence type="ECO:0000313" key="11">
    <source>
        <dbReference type="RefSeq" id="XP_015893586.1"/>
    </source>
</evidence>
<dbReference type="InterPro" id="IPR041118">
    <property type="entry name" value="Rx_N"/>
</dbReference>
<dbReference type="RefSeq" id="XP_015893586.3">
    <property type="nucleotide sequence ID" value="XM_016038100.4"/>
</dbReference>
<feature type="coiled-coil region" evidence="6">
    <location>
        <begin position="25"/>
        <end position="90"/>
    </location>
</feature>
<dbReference type="GO" id="GO:0043531">
    <property type="term" value="F:ADP binding"/>
    <property type="evidence" value="ECO:0007669"/>
    <property type="project" value="InterPro"/>
</dbReference>
<dbReference type="GO" id="GO:0006952">
    <property type="term" value="P:defense response"/>
    <property type="evidence" value="ECO:0007669"/>
    <property type="project" value="UniProtKB-KW"/>
</dbReference>
<dbReference type="Gene3D" id="3.40.50.300">
    <property type="entry name" value="P-loop containing nucleotide triphosphate hydrolases"/>
    <property type="match status" value="1"/>
</dbReference>
<accession>A0A6P4B536</accession>
<evidence type="ECO:0000256" key="4">
    <source>
        <dbReference type="ARBA" id="ARBA00022821"/>
    </source>
</evidence>
<reference evidence="11" key="1">
    <citation type="submission" date="2022-04" db="UniProtKB">
        <authorList>
            <consortium name="RefSeq"/>
        </authorList>
    </citation>
    <scope>IDENTIFICATION</scope>
    <source>
        <tissue evidence="11">In vitro plantlets</tissue>
    </source>
</reference>
<dbReference type="Pfam" id="PF25019">
    <property type="entry name" value="LRR_R13L1-DRL21"/>
    <property type="match status" value="1"/>
</dbReference>
<name>A0A6P4B536_ZIZJJ</name>
<dbReference type="InterPro" id="IPR002182">
    <property type="entry name" value="NB-ARC"/>
</dbReference>
<evidence type="ECO:0000256" key="1">
    <source>
        <dbReference type="ARBA" id="ARBA00022614"/>
    </source>
</evidence>
<dbReference type="GeneID" id="107427724"/>
<dbReference type="InterPro" id="IPR036388">
    <property type="entry name" value="WH-like_DNA-bd_sf"/>
</dbReference>
<dbReference type="GO" id="GO:0005524">
    <property type="term" value="F:ATP binding"/>
    <property type="evidence" value="ECO:0007669"/>
    <property type="project" value="UniProtKB-KW"/>
</dbReference>
<sequence>MIIPAASAILPMPMSCLKTLESVELVDFIQEKEAMKEQLQKLKTMLLSLNTLLNDVVKKQIKDTAIDMWVREVEDVIYNAQDLLDEIETEALRCKVARESGEYFIANKVLNCMSTPSPFNVEKVNQGILEVIAKLESLLELKNELDLKEFKEEDDSQTKSLPATAAYDTKHLIEKSGVDIEFKPPKNLMIDDCDVYGRDHEKESILKLLLSDSHTVLPVIPIHGMGGIGKTTLAHMIYENAQVNKHFDLKVWVSIADEFDLLRLAKLIFEAVTSIPCDVEDANFLQFKLKESLVGKKFLFVQDDVWDKNYVHWDFFKSCFESGARGSKIIFTTRNEVIATMIGNVPSFDLKPLSAEDGLQLFVKHAFDKVESVPSLDLNVLAPKIVEKCNGLPLAVKVLAGFLRRHSKRETWENALNDNIWESSNQENSSLPALWLSYHYLPPYLKPCFAYCSVFPKGYEVDKKQLIFMWMAQDLLQRQMGNSIEGVGEIYLNHLLSRSLLQHSRAGQSKITLHDLVHDLAKSISREFCFKLDDYISLALVSKMQLRNVGFQKLKTLSEAKVLHAFPEAQWRSVNTGSPLRLVQHELLPRLPHLRLLSLASCPILELPHSVWKLKHLRYLDLSSTLLMDLPSTICGLSELQTLLLSDCRNLTQLPSSIATLNQLRHLDIKNTCLAEMPLQMSRMRNLQSLSNFIVGKYSGSGIQELRELQHLHGALYISGLQNVGDVGNAIEATLKDKQYLCELGLTWRGDTDDSLKEREVLESLQPHENLKKLIVKFYGGTRFPNWIADSSYSNMVSVQLRDCTNCYFLPPLGQLPSLRNLEIIGFDSVMSIGPEFYYNDSSTIKPFRSLEILRIHSMPEWQEWFLVSDKEDGGFPCLEELYLVDCPKLYGSLPYCLASLRLLHISGCQQIVTLLPQAVQMCTAYPLLQTMEIYYCRKLETLPEGKWPSNLHSLAISYCQNLRAPNGNGFQGLRSLEKLCISCCN</sequence>
<dbReference type="Pfam" id="PF13855">
    <property type="entry name" value="LRR_8"/>
    <property type="match status" value="1"/>
</dbReference>
<evidence type="ECO:0000256" key="6">
    <source>
        <dbReference type="SAM" id="Coils"/>
    </source>
</evidence>
<dbReference type="GO" id="GO:0051707">
    <property type="term" value="P:response to other organism"/>
    <property type="evidence" value="ECO:0007669"/>
    <property type="project" value="UniProtKB-ARBA"/>
</dbReference>
<keyword evidence="1" id="KW-0433">Leucine-rich repeat</keyword>
<keyword evidence="3" id="KW-0547">Nucleotide-binding</keyword>
<feature type="domain" description="Disease resistance N-terminal" evidence="8">
    <location>
        <begin position="31"/>
        <end position="98"/>
    </location>
</feature>
<dbReference type="RefSeq" id="XP_015893586.1">
    <property type="nucleotide sequence ID" value="XM_016038100.2"/>
</dbReference>
<evidence type="ECO:0000259" key="9">
    <source>
        <dbReference type="Pfam" id="PF23559"/>
    </source>
</evidence>
<evidence type="ECO:0000259" key="8">
    <source>
        <dbReference type="Pfam" id="PF18052"/>
    </source>
</evidence>
<dbReference type="Pfam" id="PF23559">
    <property type="entry name" value="WHD_DRP"/>
    <property type="match status" value="1"/>
</dbReference>
<dbReference type="Gene3D" id="1.20.5.4130">
    <property type="match status" value="1"/>
</dbReference>
<dbReference type="InterPro" id="IPR001611">
    <property type="entry name" value="Leu-rich_rpt"/>
</dbReference>
<feature type="domain" description="Disease resistance protein winged helix" evidence="9">
    <location>
        <begin position="454"/>
        <end position="521"/>
    </location>
</feature>
<keyword evidence="4" id="KW-0611">Plant defense</keyword>
<evidence type="ECO:0000256" key="2">
    <source>
        <dbReference type="ARBA" id="ARBA00022737"/>
    </source>
</evidence>
<dbReference type="KEGG" id="zju:107427724"/>
<keyword evidence="6" id="KW-0175">Coiled coil</keyword>
<organism evidence="11">
    <name type="scientific">Ziziphus jujuba</name>
    <name type="common">Chinese jujube</name>
    <name type="synonym">Ziziphus sativa</name>
    <dbReference type="NCBI Taxonomy" id="326968"/>
    <lineage>
        <taxon>Eukaryota</taxon>
        <taxon>Viridiplantae</taxon>
        <taxon>Streptophyta</taxon>
        <taxon>Embryophyta</taxon>
        <taxon>Tracheophyta</taxon>
        <taxon>Spermatophyta</taxon>
        <taxon>Magnoliopsida</taxon>
        <taxon>eudicotyledons</taxon>
        <taxon>Gunneridae</taxon>
        <taxon>Pentapetalae</taxon>
        <taxon>rosids</taxon>
        <taxon>fabids</taxon>
        <taxon>Rosales</taxon>
        <taxon>Rhamnaceae</taxon>
        <taxon>Paliureae</taxon>
        <taxon>Ziziphus</taxon>
    </lineage>
</organism>
<dbReference type="SUPFAM" id="SSF52058">
    <property type="entry name" value="L domain-like"/>
    <property type="match status" value="1"/>
</dbReference>
<dbReference type="Pfam" id="PF18052">
    <property type="entry name" value="Rx_N"/>
    <property type="match status" value="1"/>
</dbReference>
<dbReference type="Gene3D" id="1.10.10.10">
    <property type="entry name" value="Winged helix-like DNA-binding domain superfamily/Winged helix DNA-binding domain"/>
    <property type="match status" value="1"/>
</dbReference>
<dbReference type="PANTHER" id="PTHR36766:SF40">
    <property type="entry name" value="DISEASE RESISTANCE PROTEIN RGA3"/>
    <property type="match status" value="1"/>
</dbReference>
<keyword evidence="5" id="KW-0067">ATP-binding</keyword>
<protein>
    <submittedName>
        <fullName evidence="11">putative disease resistance RPP13-like protein 1</fullName>
    </submittedName>
</protein>
<dbReference type="InterPro" id="IPR042197">
    <property type="entry name" value="Apaf_helical"/>
</dbReference>
<dbReference type="SUPFAM" id="SSF52540">
    <property type="entry name" value="P-loop containing nucleoside triphosphate hydrolases"/>
    <property type="match status" value="1"/>
</dbReference>
<evidence type="ECO:0000259" key="10">
    <source>
        <dbReference type="Pfam" id="PF25019"/>
    </source>
</evidence>
<dbReference type="PRINTS" id="PR00364">
    <property type="entry name" value="DISEASERSIST"/>
</dbReference>
<dbReference type="FunFam" id="1.10.10.10:FF:000322">
    <property type="entry name" value="Probable disease resistance protein At1g63360"/>
    <property type="match status" value="1"/>
</dbReference>
<evidence type="ECO:0000259" key="7">
    <source>
        <dbReference type="Pfam" id="PF00931"/>
    </source>
</evidence>
<keyword evidence="2" id="KW-0677">Repeat</keyword>
<dbReference type="Pfam" id="PF00931">
    <property type="entry name" value="NB-ARC"/>
    <property type="match status" value="1"/>
</dbReference>
<dbReference type="AlphaFoldDB" id="A0A6P4B536"/>
<dbReference type="PANTHER" id="PTHR36766">
    <property type="entry name" value="PLANT BROAD-SPECTRUM MILDEW RESISTANCE PROTEIN RPW8"/>
    <property type="match status" value="1"/>
</dbReference>